<proteinExistence type="predicted"/>
<dbReference type="Proteomes" id="UP000725649">
    <property type="component" value="Unassembled WGS sequence"/>
</dbReference>
<name>A0A928DNK6_9BACT</name>
<feature type="non-terminal residue" evidence="2">
    <location>
        <position position="96"/>
    </location>
</feature>
<comment type="caution">
    <text evidence="2">The sequence shown here is derived from an EMBL/GenBank/DDBJ whole genome shotgun (WGS) entry which is preliminary data.</text>
</comment>
<dbReference type="SUPFAM" id="SSF53092">
    <property type="entry name" value="Creatinase/prolidase N-terminal domain"/>
    <property type="match status" value="1"/>
</dbReference>
<protein>
    <recommendedName>
        <fullName evidence="1">Creatinase N-terminal domain-containing protein</fullName>
    </recommendedName>
</protein>
<evidence type="ECO:0000259" key="1">
    <source>
        <dbReference type="Pfam" id="PF01321"/>
    </source>
</evidence>
<dbReference type="Pfam" id="PF01321">
    <property type="entry name" value="Creatinase_N"/>
    <property type="match status" value="1"/>
</dbReference>
<evidence type="ECO:0000313" key="2">
    <source>
        <dbReference type="EMBL" id="MBE6420526.1"/>
    </source>
</evidence>
<dbReference type="EMBL" id="SUVG01000001">
    <property type="protein sequence ID" value="MBE6420526.1"/>
    <property type="molecule type" value="Genomic_DNA"/>
</dbReference>
<dbReference type="InterPro" id="IPR000587">
    <property type="entry name" value="Creatinase_N"/>
</dbReference>
<dbReference type="Gene3D" id="3.40.350.10">
    <property type="entry name" value="Creatinase/prolidase N-terminal domain"/>
    <property type="match status" value="1"/>
</dbReference>
<organism evidence="2 3">
    <name type="scientific">Candidatus Avelusimicrobium gallicola</name>
    <dbReference type="NCBI Taxonomy" id="2562704"/>
    <lineage>
        <taxon>Bacteria</taxon>
        <taxon>Pseudomonadati</taxon>
        <taxon>Elusimicrobiota</taxon>
        <taxon>Elusimicrobia</taxon>
        <taxon>Elusimicrobiales</taxon>
        <taxon>Elusimicrobiaceae</taxon>
        <taxon>Candidatus Avelusimicrobium</taxon>
    </lineage>
</organism>
<accession>A0A928DNK6</accession>
<reference evidence="2" key="1">
    <citation type="submission" date="2019-04" db="EMBL/GenBank/DDBJ databases">
        <title>Evolution of Biomass-Degrading Anaerobic Consortia Revealed by Metagenomics.</title>
        <authorList>
            <person name="Peng X."/>
        </authorList>
    </citation>
    <scope>NUCLEOTIDE SEQUENCE</scope>
    <source>
        <strain evidence="2">SIG66</strain>
    </source>
</reference>
<evidence type="ECO:0000313" key="3">
    <source>
        <dbReference type="Proteomes" id="UP000725649"/>
    </source>
</evidence>
<dbReference type="AlphaFoldDB" id="A0A928DNK6"/>
<gene>
    <name evidence="2" type="ORF">E7027_00005</name>
</gene>
<dbReference type="InterPro" id="IPR029149">
    <property type="entry name" value="Creatin/AminoP/Spt16_N"/>
</dbReference>
<sequence length="96" mass="10481">MARQDLSSKRMADFRRVLKQAGLDGYITLSPLEQRYLSGIELSAGEAVFLITPKKAYCITKKLIVSKMTPAAAFLKTEDVPFGGMLDGALAKEEIG</sequence>
<feature type="domain" description="Creatinase N-terminal" evidence="1">
    <location>
        <begin position="10"/>
        <end position="62"/>
    </location>
</feature>